<dbReference type="InterPro" id="IPR003343">
    <property type="entry name" value="Big_2"/>
</dbReference>
<feature type="chain" id="PRO_5016072418" evidence="2">
    <location>
        <begin position="27"/>
        <end position="658"/>
    </location>
</feature>
<dbReference type="InterPro" id="IPR008964">
    <property type="entry name" value="Invasin/intimin_cell_adhesion"/>
</dbReference>
<comment type="caution">
    <text evidence="4">The sequence shown here is derived from an EMBL/GenBank/DDBJ whole genome shotgun (WGS) entry which is preliminary data.</text>
</comment>
<dbReference type="PROSITE" id="PS51272">
    <property type="entry name" value="SLH"/>
    <property type="match status" value="2"/>
</dbReference>
<sequence length="658" mass="71388">MKLNKKASLFLSVLLLSPMVLPPASIHNFYGAGNIAFAAEPQANSIYIVGPFEFSPNHDLQLTANGMMNNGTITDISSTATWNSDNEAVATVSPGGIVTGVTEGKANITASRDGKVSSAFPVTVTWATYQKLQETKDSLELPFTGGQTRDKVTSRINLPTQMENVFLSWSSSDTTIIANDGNVKRPPYVGGDKHVTLTATLRAGTEVPVTKEFILNVVKAEPTPEDKLREALDELQITYYYGDTVDGVRSSEVGLPTGGKYGSSISWISSDPSIISSGGRVYRTLDDIDHVVKLTARVYVDGVFETRDFFVNVRYINRDKIITSFSLDDHVGVIDEDKKTITFDIPRGASDQSMIVTYTAKALQVLDNAIIMTSGVYKIYPFFIENYSVTATDELLNPVHYNLIFAGESTTPEPTPTPVPSPTPTPVPSPTPTPVPSLTPASEPTPAPTATDGGYKKDIFKPGTSATQILESKINNALENQGNPFSPVDIKNHWAEQTIDIFTKLNIIKGYEDKTIRPNQDMSRGEFVGILSRIFDVGGTKQVTLKDIKGHWAEDAIVQFTQAGIISGNGNGTFKPNKAITREEMAMILSKIVDFQGVTQNKIDHSNPIQMVAQAGVIQGNGNGEINAKGTASRAEALQLILNTLKLNSKIKTMLELL</sequence>
<dbReference type="Pfam" id="PF00395">
    <property type="entry name" value="SLH"/>
    <property type="match status" value="3"/>
</dbReference>
<organism evidence="4 5">
    <name type="scientific">Paenibacillus illinoisensis</name>
    <dbReference type="NCBI Taxonomy" id="59845"/>
    <lineage>
        <taxon>Bacteria</taxon>
        <taxon>Bacillati</taxon>
        <taxon>Bacillota</taxon>
        <taxon>Bacilli</taxon>
        <taxon>Bacillales</taxon>
        <taxon>Paenibacillaceae</taxon>
        <taxon>Paenibacillus</taxon>
    </lineage>
</organism>
<keyword evidence="4" id="KW-0326">Glycosidase</keyword>
<reference evidence="4 5" key="1">
    <citation type="submission" date="2018-01" db="EMBL/GenBank/DDBJ databases">
        <title>Genome sequence of the PGP bacterium Paenibacillus illinoisensis E3.</title>
        <authorList>
            <person name="Rolli E."/>
            <person name="Marasco R."/>
            <person name="Bessem C."/>
            <person name="Michoud G."/>
            <person name="Gaiarsa S."/>
            <person name="Borin S."/>
            <person name="Daffonchio D."/>
        </authorList>
    </citation>
    <scope>NUCLEOTIDE SEQUENCE [LARGE SCALE GENOMIC DNA]</scope>
    <source>
        <strain evidence="4 5">E3</strain>
    </source>
</reference>
<evidence type="ECO:0000256" key="1">
    <source>
        <dbReference type="SAM" id="MobiDB-lite"/>
    </source>
</evidence>
<gene>
    <name evidence="4" type="primary">xynX5</name>
    <name evidence="4" type="ORF">PIL02S_01783</name>
</gene>
<dbReference type="InterPro" id="IPR001119">
    <property type="entry name" value="SLH_dom"/>
</dbReference>
<dbReference type="EC" id="3.2.1.78" evidence="4"/>
<evidence type="ECO:0000313" key="4">
    <source>
        <dbReference type="EMBL" id="PYY29865.1"/>
    </source>
</evidence>
<dbReference type="PANTHER" id="PTHR43308">
    <property type="entry name" value="OUTER MEMBRANE PROTEIN ALPHA-RELATED"/>
    <property type="match status" value="1"/>
</dbReference>
<feature type="domain" description="SLH" evidence="3">
    <location>
        <begin position="540"/>
        <end position="603"/>
    </location>
</feature>
<feature type="domain" description="SLH" evidence="3">
    <location>
        <begin position="482"/>
        <end position="539"/>
    </location>
</feature>
<accession>A0A2W0CNT8</accession>
<name>A0A2W0CNT8_9BACL</name>
<keyword evidence="4" id="KW-0378">Hydrolase</keyword>
<dbReference type="SUPFAM" id="SSF49373">
    <property type="entry name" value="Invasin/intimin cell-adhesion fragments"/>
    <property type="match status" value="1"/>
</dbReference>
<dbReference type="RefSeq" id="WP_181429731.1">
    <property type="nucleotide sequence ID" value="NZ_PRLG01000014.1"/>
</dbReference>
<dbReference type="Pfam" id="PF02368">
    <property type="entry name" value="Big_2"/>
    <property type="match status" value="1"/>
</dbReference>
<proteinExistence type="predicted"/>
<dbReference type="AlphaFoldDB" id="A0A2W0CNT8"/>
<dbReference type="GO" id="GO:0016985">
    <property type="term" value="F:mannan endo-1,4-beta-mannosidase activity"/>
    <property type="evidence" value="ECO:0007669"/>
    <property type="project" value="UniProtKB-EC"/>
</dbReference>
<feature type="signal peptide" evidence="2">
    <location>
        <begin position="1"/>
        <end position="26"/>
    </location>
</feature>
<dbReference type="EMBL" id="PRLG01000014">
    <property type="protein sequence ID" value="PYY29865.1"/>
    <property type="molecule type" value="Genomic_DNA"/>
</dbReference>
<feature type="region of interest" description="Disordered" evidence="1">
    <location>
        <begin position="408"/>
        <end position="458"/>
    </location>
</feature>
<evidence type="ECO:0000256" key="2">
    <source>
        <dbReference type="SAM" id="SignalP"/>
    </source>
</evidence>
<dbReference type="Gene3D" id="2.60.40.1080">
    <property type="match status" value="1"/>
</dbReference>
<evidence type="ECO:0000259" key="3">
    <source>
        <dbReference type="PROSITE" id="PS51272"/>
    </source>
</evidence>
<dbReference type="InterPro" id="IPR046780">
    <property type="entry name" value="aBig_2"/>
</dbReference>
<feature type="compositionally biased region" description="Pro residues" evidence="1">
    <location>
        <begin position="413"/>
        <end position="447"/>
    </location>
</feature>
<dbReference type="SMART" id="SM00635">
    <property type="entry name" value="BID_2"/>
    <property type="match status" value="1"/>
</dbReference>
<protein>
    <submittedName>
        <fullName evidence="4">XynX5 protein</fullName>
        <ecNumber evidence="4">3.2.1.78</ecNumber>
    </submittedName>
</protein>
<dbReference type="InterPro" id="IPR051465">
    <property type="entry name" value="Cell_Envelope_Struct_Comp"/>
</dbReference>
<evidence type="ECO:0000313" key="5">
    <source>
        <dbReference type="Proteomes" id="UP000247459"/>
    </source>
</evidence>
<dbReference type="Pfam" id="PF20578">
    <property type="entry name" value="aBig_2"/>
    <property type="match status" value="2"/>
</dbReference>
<dbReference type="Proteomes" id="UP000247459">
    <property type="component" value="Unassembled WGS sequence"/>
</dbReference>
<keyword evidence="2" id="KW-0732">Signal</keyword>